<dbReference type="Gene3D" id="2.60.40.10">
    <property type="entry name" value="Immunoglobulins"/>
    <property type="match status" value="3"/>
</dbReference>
<evidence type="ECO:0000313" key="3">
    <source>
        <dbReference type="EMBL" id="QDT65114.1"/>
    </source>
</evidence>
<dbReference type="InterPro" id="IPR051172">
    <property type="entry name" value="Chlamydia_OmcB"/>
</dbReference>
<protein>
    <submittedName>
        <fullName evidence="3">Large cysteine-rich periplasmic protein OmcB</fullName>
    </submittedName>
</protein>
<gene>
    <name evidence="3" type="primary">omcB_2</name>
    <name evidence="3" type="ORF">V22_23600</name>
</gene>
<feature type="region of interest" description="Disordered" evidence="1">
    <location>
        <begin position="149"/>
        <end position="176"/>
    </location>
</feature>
<feature type="domain" description="DUF11" evidence="2">
    <location>
        <begin position="402"/>
        <end position="488"/>
    </location>
</feature>
<dbReference type="RefSeq" id="WP_197439551.1">
    <property type="nucleotide sequence ID" value="NZ_CP036316.1"/>
</dbReference>
<evidence type="ECO:0000259" key="2">
    <source>
        <dbReference type="Pfam" id="PF01345"/>
    </source>
</evidence>
<feature type="domain" description="DUF11" evidence="2">
    <location>
        <begin position="504"/>
        <end position="590"/>
    </location>
</feature>
<dbReference type="InterPro" id="IPR001434">
    <property type="entry name" value="OmcB-like_DUF11"/>
</dbReference>
<accession>A0A517T9R0</accession>
<feature type="region of interest" description="Disordered" evidence="1">
    <location>
        <begin position="209"/>
        <end position="244"/>
    </location>
</feature>
<name>A0A517T9R0_9PLAN</name>
<reference evidence="3 4" key="1">
    <citation type="submission" date="2019-02" db="EMBL/GenBank/DDBJ databases">
        <title>Deep-cultivation of Planctomycetes and their phenomic and genomic characterization uncovers novel biology.</title>
        <authorList>
            <person name="Wiegand S."/>
            <person name="Jogler M."/>
            <person name="Boedeker C."/>
            <person name="Pinto D."/>
            <person name="Vollmers J."/>
            <person name="Rivas-Marin E."/>
            <person name="Kohn T."/>
            <person name="Peeters S.H."/>
            <person name="Heuer A."/>
            <person name="Rast P."/>
            <person name="Oberbeckmann S."/>
            <person name="Bunk B."/>
            <person name="Jeske O."/>
            <person name="Meyerdierks A."/>
            <person name="Storesund J.E."/>
            <person name="Kallscheuer N."/>
            <person name="Luecker S."/>
            <person name="Lage O.M."/>
            <person name="Pohl T."/>
            <person name="Merkel B.J."/>
            <person name="Hornburger P."/>
            <person name="Mueller R.-W."/>
            <person name="Bruemmer F."/>
            <person name="Labrenz M."/>
            <person name="Spormann A.M."/>
            <person name="Op den Camp H."/>
            <person name="Overmann J."/>
            <person name="Amann R."/>
            <person name="Jetten M.S.M."/>
            <person name="Mascher T."/>
            <person name="Medema M.H."/>
            <person name="Devos D.P."/>
            <person name="Kaster A.-K."/>
            <person name="Ovreas L."/>
            <person name="Rohde M."/>
            <person name="Galperin M.Y."/>
            <person name="Jogler C."/>
        </authorList>
    </citation>
    <scope>NUCLEOTIDE SEQUENCE [LARGE SCALE GENOMIC DNA]</scope>
    <source>
        <strain evidence="3 4">V22</strain>
    </source>
</reference>
<dbReference type="NCBIfam" id="TIGR01451">
    <property type="entry name" value="B_ant_repeat"/>
    <property type="match status" value="2"/>
</dbReference>
<dbReference type="AlphaFoldDB" id="A0A517T9R0"/>
<dbReference type="InterPro" id="IPR013783">
    <property type="entry name" value="Ig-like_fold"/>
</dbReference>
<feature type="domain" description="DUF11" evidence="2">
    <location>
        <begin position="290"/>
        <end position="383"/>
    </location>
</feature>
<dbReference type="EMBL" id="CP036316">
    <property type="protein sequence ID" value="QDT65114.1"/>
    <property type="molecule type" value="Genomic_DNA"/>
</dbReference>
<dbReference type="KEGG" id="chya:V22_23600"/>
<keyword evidence="4" id="KW-1185">Reference proteome</keyword>
<feature type="region of interest" description="Disordered" evidence="1">
    <location>
        <begin position="59"/>
        <end position="84"/>
    </location>
</feature>
<evidence type="ECO:0000256" key="1">
    <source>
        <dbReference type="SAM" id="MobiDB-lite"/>
    </source>
</evidence>
<evidence type="ECO:0000313" key="4">
    <source>
        <dbReference type="Proteomes" id="UP000319976"/>
    </source>
</evidence>
<organism evidence="3 4">
    <name type="scientific">Calycomorphotria hydatis</name>
    <dbReference type="NCBI Taxonomy" id="2528027"/>
    <lineage>
        <taxon>Bacteria</taxon>
        <taxon>Pseudomonadati</taxon>
        <taxon>Planctomycetota</taxon>
        <taxon>Planctomycetia</taxon>
        <taxon>Planctomycetales</taxon>
        <taxon>Planctomycetaceae</taxon>
        <taxon>Calycomorphotria</taxon>
    </lineage>
</organism>
<dbReference type="InterPro" id="IPR047589">
    <property type="entry name" value="DUF11_rpt"/>
</dbReference>
<dbReference type="PANTHER" id="PTHR34819">
    <property type="entry name" value="LARGE CYSTEINE-RICH PERIPLASMIC PROTEIN OMCB"/>
    <property type="match status" value="1"/>
</dbReference>
<feature type="region of interest" description="Disordered" evidence="1">
    <location>
        <begin position="96"/>
        <end position="117"/>
    </location>
</feature>
<sequence>MGHAVWKLSAVTVVVVAGGAILLFAQEGLHATKLAEAAKYHAVTDSESGETPAAFASVEDAPTTNDALDTEQSEPIADTSSQWEFDFGSSPLADVVNQSEQKSSTVAASPAPQQNSEIQQVQFESFAEVEEDSATTVDPFAEFEPVAVEETSPSEFPTQEFEPAPEFGDDFTAEPISENAQPATPIESFPDQFEPIEEPATAEEIQLTGGEASKPGMEPPTTPLFFPRGGSVQPAPAPAPEFEVTGQPEPALAEFDEATQPRLLPASEEELQGVGTVGDVSPEGPQTPSIKITKHAPEKAILGKPYVYQIHVENIGKVPAYQVVVEDLIPRGSKLTGTIPQAELDGKTLIWHMGTVPAGESQTIKVRIVPTDAGKIGSIATVSFASEVSARTVIVAPELSLKLVAQEQVELGNSSQFQFTMRNDGNGDATNVILRDLLPEGFKHNDGNDLEYEVGTLKAGEERTVKLTVSTVRPGKFVNRAVITADGNLTAEAKVVVDVLPPQLQITRRGPKTRFVGQPTKFTNEIINESRQAISNVNVVEQLPPGMEFVKASHEGQYNSTNHQVTWPLAQVGQGTTPLELWVRPIGVGDQASVVSVAGNDGQRAQLNSTTMVRGYPMLESKTNRDSQAVLAGERFSLSLTVTNTGSAAAESVKVNIVPSRELSLLETDGNFEAVPGQQAFVVHLPQPLQPGQTAQLQVILEGVTAGDGRVRFEIESSSLQRPLVAEEAVRVLDDAS</sequence>
<dbReference type="Pfam" id="PF01345">
    <property type="entry name" value="DUF11"/>
    <property type="match status" value="3"/>
</dbReference>
<proteinExistence type="predicted"/>
<dbReference type="Proteomes" id="UP000319976">
    <property type="component" value="Chromosome"/>
</dbReference>